<dbReference type="InterPro" id="IPR051414">
    <property type="entry name" value="Adenylate-forming_Reductase"/>
</dbReference>
<sequence>MAACNGTESWVRGGEKFRGHRLLPDILDYYAHDEPDRVFAAIPKTKSVMDGYKDISVKKMATAVDHMAWWLERAFDGVPKKTTLAYIGPPDLRYPILLLALMKCGWNAMFVSPQNTPIQNLGLLQEANVYGLLYADVMCSAAESLQQFDPFMQSLPVPTLAELFKSKSPPFHWNASFEEFQNKRCLILHTSGTTGQPKLVQYTHGTLACADNDTFMSVPEGRRAQNADQFNFSPPGRYYSPFPPHHLAGLHAFTLLPLISRTAAFVMGPLTVPPSGALLSSIMKQQPQIRAIYVPPFLVEQWMLEPDAYDQARRLDFILCGGAALAPSVGNKLSEVTNIRQMYGSIETCHIQALNPQPGEWQYIEFNNLPEIEMEAVGDDVYELVLHPAESSRPYLSLAHNYPKVHTWRTKDLFKPHPTKAGLWHFHSRTEDIIVLENGLKVWPIPMETILRGDPHVTGALIVGNGRPEPVLLIEARQSSYQEMSRDELLDAIWPSVVEANSVASEHAKIQRSRIVLCPPQLGFFRTPKGTVMRKPTESLYAELISATFTEEDDSSSGDEYDFSGDRTELGMREAELLTAT</sequence>
<evidence type="ECO:0000256" key="2">
    <source>
        <dbReference type="ARBA" id="ARBA00022553"/>
    </source>
</evidence>
<comment type="caution">
    <text evidence="4">The sequence shown here is derived from an EMBL/GenBank/DDBJ whole genome shotgun (WGS) entry which is preliminary data.</text>
</comment>
<dbReference type="PANTHER" id="PTHR43439:SF2">
    <property type="entry name" value="ENZYME, PUTATIVE (JCVI)-RELATED"/>
    <property type="match status" value="1"/>
</dbReference>
<dbReference type="GO" id="GO:0016874">
    <property type="term" value="F:ligase activity"/>
    <property type="evidence" value="ECO:0007669"/>
    <property type="project" value="UniProtKB-KW"/>
</dbReference>
<dbReference type="Pfam" id="PF23562">
    <property type="entry name" value="AMP-binding_C_3"/>
    <property type="match status" value="1"/>
</dbReference>
<dbReference type="InterPro" id="IPR020845">
    <property type="entry name" value="AMP-binding_CS"/>
</dbReference>
<dbReference type="AlphaFoldDB" id="A0A100IL63"/>
<feature type="domain" description="AMP-dependent synthetase/ligase" evidence="3">
    <location>
        <begin position="45"/>
        <end position="361"/>
    </location>
</feature>
<accession>A0A100IL63</accession>
<protein>
    <submittedName>
        <fullName evidence="4">AMP dependent ligase/synthetase</fullName>
    </submittedName>
</protein>
<evidence type="ECO:0000256" key="1">
    <source>
        <dbReference type="ARBA" id="ARBA00022450"/>
    </source>
</evidence>
<dbReference type="VEuPathDB" id="FungiDB:An16g04250"/>
<dbReference type="PaxDb" id="5061-CADANGAP00012654"/>
<dbReference type="PANTHER" id="PTHR43439">
    <property type="entry name" value="PHENYLACETATE-COENZYME A LIGASE"/>
    <property type="match status" value="1"/>
</dbReference>
<keyword evidence="2" id="KW-0597">Phosphoprotein</keyword>
<name>A0A100IL63_ASPNG</name>
<dbReference type="VEuPathDB" id="FungiDB:ASPNIDRAFT2_1124300"/>
<dbReference type="InterPro" id="IPR000873">
    <property type="entry name" value="AMP-dep_synth/lig_dom"/>
</dbReference>
<dbReference type="InterPro" id="IPR042099">
    <property type="entry name" value="ANL_N_sf"/>
</dbReference>
<evidence type="ECO:0000313" key="4">
    <source>
        <dbReference type="EMBL" id="GAQ43247.1"/>
    </source>
</evidence>
<dbReference type="Gene3D" id="3.40.50.12780">
    <property type="entry name" value="N-terminal domain of ligase-like"/>
    <property type="match status" value="1"/>
</dbReference>
<keyword evidence="4" id="KW-0436">Ligase</keyword>
<dbReference type="VEuPathDB" id="FungiDB:M747DRAFT_22586"/>
<dbReference type="EMBL" id="BCMY01000009">
    <property type="protein sequence ID" value="GAQ43247.1"/>
    <property type="molecule type" value="Genomic_DNA"/>
</dbReference>
<dbReference type="OMA" id="IETCHIQ"/>
<keyword evidence="1" id="KW-0596">Phosphopantetheine</keyword>
<gene>
    <name evidence="4" type="ORF">ABL_05908</name>
</gene>
<dbReference type="SUPFAM" id="SSF56801">
    <property type="entry name" value="Acetyl-CoA synthetase-like"/>
    <property type="match status" value="1"/>
</dbReference>
<evidence type="ECO:0000259" key="3">
    <source>
        <dbReference type="Pfam" id="PF00501"/>
    </source>
</evidence>
<organism evidence="4 5">
    <name type="scientific">Aspergillus niger</name>
    <dbReference type="NCBI Taxonomy" id="5061"/>
    <lineage>
        <taxon>Eukaryota</taxon>
        <taxon>Fungi</taxon>
        <taxon>Dikarya</taxon>
        <taxon>Ascomycota</taxon>
        <taxon>Pezizomycotina</taxon>
        <taxon>Eurotiomycetes</taxon>
        <taxon>Eurotiomycetidae</taxon>
        <taxon>Eurotiales</taxon>
        <taxon>Aspergillaceae</taxon>
        <taxon>Aspergillus</taxon>
        <taxon>Aspergillus subgen. Circumdati</taxon>
    </lineage>
</organism>
<reference evidence="5" key="1">
    <citation type="journal article" date="2016" name="Genome Announc.">
        <title>Draft genome sequence of Aspergillus niger strain An76.</title>
        <authorList>
            <person name="Gong W."/>
            <person name="Cheng Z."/>
            <person name="Zhang H."/>
            <person name="Liu L."/>
            <person name="Gao P."/>
            <person name="Wang L."/>
        </authorList>
    </citation>
    <scope>NUCLEOTIDE SEQUENCE [LARGE SCALE GENOMIC DNA]</scope>
    <source>
        <strain evidence="5">An76</strain>
    </source>
</reference>
<dbReference type="Pfam" id="PF00501">
    <property type="entry name" value="AMP-binding"/>
    <property type="match status" value="1"/>
</dbReference>
<dbReference type="PROSITE" id="PS00455">
    <property type="entry name" value="AMP_BINDING"/>
    <property type="match status" value="1"/>
</dbReference>
<dbReference type="VEuPathDB" id="FungiDB:ATCC64974_69690"/>
<dbReference type="Proteomes" id="UP000068243">
    <property type="component" value="Unassembled WGS sequence"/>
</dbReference>
<evidence type="ECO:0000313" key="5">
    <source>
        <dbReference type="Proteomes" id="UP000068243"/>
    </source>
</evidence>
<proteinExistence type="predicted"/>
<dbReference type="OrthoDB" id="429813at2759"/>